<dbReference type="GO" id="GO:0032259">
    <property type="term" value="P:methylation"/>
    <property type="evidence" value="ECO:0007669"/>
    <property type="project" value="UniProtKB-KW"/>
</dbReference>
<dbReference type="PANTHER" id="PTHR43712:SF2">
    <property type="entry name" value="O-METHYLTRANSFERASE CICE"/>
    <property type="match status" value="1"/>
</dbReference>
<dbReference type="EMBL" id="JABCKI010000221">
    <property type="protein sequence ID" value="KAG5651603.1"/>
    <property type="molecule type" value="Genomic_DNA"/>
</dbReference>
<keyword evidence="6" id="KW-1185">Reference proteome</keyword>
<evidence type="ECO:0000256" key="3">
    <source>
        <dbReference type="ARBA" id="ARBA00022691"/>
    </source>
</evidence>
<dbReference type="AlphaFoldDB" id="A0A9P7GN71"/>
<name>A0A9P7GN71_9AGAR</name>
<evidence type="ECO:0000313" key="6">
    <source>
        <dbReference type="Proteomes" id="UP000717328"/>
    </source>
</evidence>
<dbReference type="InterPro" id="IPR029063">
    <property type="entry name" value="SAM-dependent_MTases_sf"/>
</dbReference>
<keyword evidence="1" id="KW-0489">Methyltransferase</keyword>
<dbReference type="SUPFAM" id="SSF53335">
    <property type="entry name" value="S-adenosyl-L-methionine-dependent methyltransferases"/>
    <property type="match status" value="1"/>
</dbReference>
<reference evidence="5" key="2">
    <citation type="submission" date="2021-10" db="EMBL/GenBank/DDBJ databases">
        <title>Phylogenomics reveals ancestral predisposition of the termite-cultivated fungus Termitomyces towards a domesticated lifestyle.</title>
        <authorList>
            <person name="Auxier B."/>
            <person name="Grum-Grzhimaylo A."/>
            <person name="Cardenas M.E."/>
            <person name="Lodge J.D."/>
            <person name="Laessoe T."/>
            <person name="Pedersen O."/>
            <person name="Smith M.E."/>
            <person name="Kuyper T.W."/>
            <person name="Franco-Molano E.A."/>
            <person name="Baroni T.J."/>
            <person name="Aanen D.K."/>
        </authorList>
    </citation>
    <scope>NUCLEOTIDE SEQUENCE</scope>
    <source>
        <strain evidence="5">D49</strain>
    </source>
</reference>
<dbReference type="Pfam" id="PF00891">
    <property type="entry name" value="Methyltransf_2"/>
    <property type="match status" value="1"/>
</dbReference>
<evidence type="ECO:0000313" key="5">
    <source>
        <dbReference type="EMBL" id="KAG5651603.1"/>
    </source>
</evidence>
<dbReference type="GO" id="GO:0008171">
    <property type="term" value="F:O-methyltransferase activity"/>
    <property type="evidence" value="ECO:0007669"/>
    <property type="project" value="InterPro"/>
</dbReference>
<dbReference type="OrthoDB" id="2410195at2759"/>
<comment type="caution">
    <text evidence="5">The sequence shown here is derived from an EMBL/GenBank/DDBJ whole genome shotgun (WGS) entry which is preliminary data.</text>
</comment>
<dbReference type="SUPFAM" id="SSF46785">
    <property type="entry name" value="Winged helix' DNA-binding domain"/>
    <property type="match status" value="1"/>
</dbReference>
<dbReference type="InterPro" id="IPR001077">
    <property type="entry name" value="COMT_C"/>
</dbReference>
<dbReference type="PANTHER" id="PTHR43712">
    <property type="entry name" value="PUTATIVE (AFU_ORTHOLOGUE AFUA_4G14580)-RELATED"/>
    <property type="match status" value="1"/>
</dbReference>
<dbReference type="InterPro" id="IPR036390">
    <property type="entry name" value="WH_DNA-bd_sf"/>
</dbReference>
<proteinExistence type="predicted"/>
<evidence type="ECO:0000256" key="1">
    <source>
        <dbReference type="ARBA" id="ARBA00022603"/>
    </source>
</evidence>
<dbReference type="InterPro" id="IPR016461">
    <property type="entry name" value="COMT-like"/>
</dbReference>
<accession>A0A9P7GN71</accession>
<dbReference type="Proteomes" id="UP000717328">
    <property type="component" value="Unassembled WGS sequence"/>
</dbReference>
<dbReference type="InterPro" id="IPR036388">
    <property type="entry name" value="WH-like_DNA-bd_sf"/>
</dbReference>
<gene>
    <name evidence="5" type="ORF">H0H81_008095</name>
</gene>
<keyword evidence="3" id="KW-0949">S-adenosyl-L-methionine</keyword>
<reference evidence="5" key="1">
    <citation type="submission" date="2021-02" db="EMBL/GenBank/DDBJ databases">
        <authorList>
            <person name="Nieuwenhuis M."/>
            <person name="Van De Peppel L.J.J."/>
        </authorList>
    </citation>
    <scope>NUCLEOTIDE SEQUENCE</scope>
    <source>
        <strain evidence="5">D49</strain>
    </source>
</reference>
<evidence type="ECO:0000256" key="2">
    <source>
        <dbReference type="ARBA" id="ARBA00022679"/>
    </source>
</evidence>
<evidence type="ECO:0000259" key="4">
    <source>
        <dbReference type="Pfam" id="PF00891"/>
    </source>
</evidence>
<keyword evidence="2" id="KW-0808">Transferase</keyword>
<organism evidence="5 6">
    <name type="scientific">Sphagnurus paluster</name>
    <dbReference type="NCBI Taxonomy" id="117069"/>
    <lineage>
        <taxon>Eukaryota</taxon>
        <taxon>Fungi</taxon>
        <taxon>Dikarya</taxon>
        <taxon>Basidiomycota</taxon>
        <taxon>Agaricomycotina</taxon>
        <taxon>Agaricomycetes</taxon>
        <taxon>Agaricomycetidae</taxon>
        <taxon>Agaricales</taxon>
        <taxon>Tricholomatineae</taxon>
        <taxon>Lyophyllaceae</taxon>
        <taxon>Sphagnurus</taxon>
    </lineage>
</organism>
<protein>
    <recommendedName>
        <fullName evidence="4">O-methyltransferase C-terminal domain-containing protein</fullName>
    </recommendedName>
</protein>
<dbReference type="PROSITE" id="PS51683">
    <property type="entry name" value="SAM_OMT_II"/>
    <property type="match status" value="1"/>
</dbReference>
<feature type="domain" description="O-methyltransferase C-terminal" evidence="4">
    <location>
        <begin position="189"/>
        <end position="377"/>
    </location>
</feature>
<sequence>MATEIQQLTDLITTSVSALLQLCDKNKTPFPDPNEPFTPQSEAFRADPAVANATNIIAAAAMQLAERVLPPHVVIFSLVFGHLKNAALRLALELNITEILREAGRLLRALSLHHCYREVTPNVFANTRISTVLDTGKNSKELREKPEDKHEQTNGMVALLELNSGDLAKSSAYLLENLRDPKTSHSSAKNHAPLNRAFNMETSMWEWYETPEQEYRRRRFAIAMRGIAQMQPQDILDDGKALDWEAFPADSVVVDVGGGVGTASVALSRNHPHLKFIVQDSARVCAESKTHWAKELPEVLDTGRLAFTPKALWTAHDFFTAQPVKNASVFILKQILHNWDDARCVEILKALRAAAMPDTKLIILDTIVACTCHDSTLDNGHDKGAIEAPVPLLANFGAANIISYTIDLAVMCLLNSGQRTLAQTNKLLKDAGWKIIDVKRRQPPSNFIEPIVAVPYTQTLAPHD</sequence>
<dbReference type="Gene3D" id="3.40.50.150">
    <property type="entry name" value="Vaccinia Virus protein VP39"/>
    <property type="match status" value="1"/>
</dbReference>
<dbReference type="Gene3D" id="1.10.10.10">
    <property type="entry name" value="Winged helix-like DNA-binding domain superfamily/Winged helix DNA-binding domain"/>
    <property type="match status" value="1"/>
</dbReference>